<gene>
    <name evidence="1" type="ORF">POPTR_008G054766v4</name>
</gene>
<accession>A0ACC0SJX4</accession>
<proteinExistence type="predicted"/>
<evidence type="ECO:0000313" key="2">
    <source>
        <dbReference type="Proteomes" id="UP000006729"/>
    </source>
</evidence>
<comment type="caution">
    <text evidence="1">The sequence shown here is derived from an EMBL/GenBank/DDBJ whole genome shotgun (WGS) entry which is preliminary data.</text>
</comment>
<sequence>MHQIAEAYHGTAMKLAVLIAPAYFNVPQRQATADAGKSAGLMSCISLMSPLLLRWLMVLKRGQLLLLRGMFDLGGGTFDVTLLTIEGNIF</sequence>
<organism evidence="1 2">
    <name type="scientific">Populus trichocarpa</name>
    <name type="common">Western balsam poplar</name>
    <name type="synonym">Populus balsamifera subsp. trichocarpa</name>
    <dbReference type="NCBI Taxonomy" id="3694"/>
    <lineage>
        <taxon>Eukaryota</taxon>
        <taxon>Viridiplantae</taxon>
        <taxon>Streptophyta</taxon>
        <taxon>Embryophyta</taxon>
        <taxon>Tracheophyta</taxon>
        <taxon>Spermatophyta</taxon>
        <taxon>Magnoliopsida</taxon>
        <taxon>eudicotyledons</taxon>
        <taxon>Gunneridae</taxon>
        <taxon>Pentapetalae</taxon>
        <taxon>rosids</taxon>
        <taxon>fabids</taxon>
        <taxon>Malpighiales</taxon>
        <taxon>Salicaceae</taxon>
        <taxon>Saliceae</taxon>
        <taxon>Populus</taxon>
    </lineage>
</organism>
<dbReference type="EMBL" id="CM009297">
    <property type="protein sequence ID" value="KAI9389509.1"/>
    <property type="molecule type" value="Genomic_DNA"/>
</dbReference>
<reference evidence="1 2" key="1">
    <citation type="journal article" date="2006" name="Science">
        <title>The genome of black cottonwood, Populus trichocarpa (Torr. &amp; Gray).</title>
        <authorList>
            <person name="Tuskan G.A."/>
            <person name="Difazio S."/>
            <person name="Jansson S."/>
            <person name="Bohlmann J."/>
            <person name="Grigoriev I."/>
            <person name="Hellsten U."/>
            <person name="Putnam N."/>
            <person name="Ralph S."/>
            <person name="Rombauts S."/>
            <person name="Salamov A."/>
            <person name="Schein J."/>
            <person name="Sterck L."/>
            <person name="Aerts A."/>
            <person name="Bhalerao R.R."/>
            <person name="Bhalerao R.P."/>
            <person name="Blaudez D."/>
            <person name="Boerjan W."/>
            <person name="Brun A."/>
            <person name="Brunner A."/>
            <person name="Busov V."/>
            <person name="Campbell M."/>
            <person name="Carlson J."/>
            <person name="Chalot M."/>
            <person name="Chapman J."/>
            <person name="Chen G.L."/>
            <person name="Cooper D."/>
            <person name="Coutinho P.M."/>
            <person name="Couturier J."/>
            <person name="Covert S."/>
            <person name="Cronk Q."/>
            <person name="Cunningham R."/>
            <person name="Davis J."/>
            <person name="Degroeve S."/>
            <person name="Dejardin A."/>
            <person name="Depamphilis C."/>
            <person name="Detter J."/>
            <person name="Dirks B."/>
            <person name="Dubchak I."/>
            <person name="Duplessis S."/>
            <person name="Ehlting J."/>
            <person name="Ellis B."/>
            <person name="Gendler K."/>
            <person name="Goodstein D."/>
            <person name="Gribskov M."/>
            <person name="Grimwood J."/>
            <person name="Groover A."/>
            <person name="Gunter L."/>
            <person name="Hamberger B."/>
            <person name="Heinze B."/>
            <person name="Helariutta Y."/>
            <person name="Henrissat B."/>
            <person name="Holligan D."/>
            <person name="Holt R."/>
            <person name="Huang W."/>
            <person name="Islam-Faridi N."/>
            <person name="Jones S."/>
            <person name="Jones-Rhoades M."/>
            <person name="Jorgensen R."/>
            <person name="Joshi C."/>
            <person name="Kangasjarvi J."/>
            <person name="Karlsson J."/>
            <person name="Kelleher C."/>
            <person name="Kirkpatrick R."/>
            <person name="Kirst M."/>
            <person name="Kohler A."/>
            <person name="Kalluri U."/>
            <person name="Larimer F."/>
            <person name="Leebens-Mack J."/>
            <person name="Leple J.C."/>
            <person name="Locascio P."/>
            <person name="Lou Y."/>
            <person name="Lucas S."/>
            <person name="Martin F."/>
            <person name="Montanini B."/>
            <person name="Napoli C."/>
            <person name="Nelson D.R."/>
            <person name="Nelson C."/>
            <person name="Nieminen K."/>
            <person name="Nilsson O."/>
            <person name="Pereda V."/>
            <person name="Peter G."/>
            <person name="Philippe R."/>
            <person name="Pilate G."/>
            <person name="Poliakov A."/>
            <person name="Razumovskaya J."/>
            <person name="Richardson P."/>
            <person name="Rinaldi C."/>
            <person name="Ritland K."/>
            <person name="Rouze P."/>
            <person name="Ryaboy D."/>
            <person name="Schmutz J."/>
            <person name="Schrader J."/>
            <person name="Segerman B."/>
            <person name="Shin H."/>
            <person name="Siddiqui A."/>
            <person name="Sterky F."/>
            <person name="Terry A."/>
            <person name="Tsai C.J."/>
            <person name="Uberbacher E."/>
            <person name="Unneberg P."/>
            <person name="Vahala J."/>
            <person name="Wall K."/>
            <person name="Wessler S."/>
            <person name="Yang G."/>
            <person name="Yin T."/>
            <person name="Douglas C."/>
            <person name="Marra M."/>
            <person name="Sandberg G."/>
            <person name="Van de Peer Y."/>
            <person name="Rokhsar D."/>
        </authorList>
    </citation>
    <scope>NUCLEOTIDE SEQUENCE [LARGE SCALE GENOMIC DNA]</scope>
    <source>
        <strain evidence="2">cv. Nisqually</strain>
    </source>
</reference>
<dbReference type="Proteomes" id="UP000006729">
    <property type="component" value="Chromosome 8"/>
</dbReference>
<evidence type="ECO:0000313" key="1">
    <source>
        <dbReference type="EMBL" id="KAI9389509.1"/>
    </source>
</evidence>
<name>A0ACC0SJX4_POPTR</name>
<protein>
    <submittedName>
        <fullName evidence="1">Uncharacterized protein</fullName>
    </submittedName>
</protein>
<keyword evidence="2" id="KW-1185">Reference proteome</keyword>